<dbReference type="UniPathway" id="UPA00253">
    <property type="reaction ID" value="UER00329"/>
</dbReference>
<comment type="subunit">
    <text evidence="4 5">Homodimer.</text>
</comment>
<comment type="function">
    <text evidence="4 5">Catalyzes the cleavage of L-kynurenine (L-Kyn) and L-3-hydroxykynurenine (L-3OHKyn) into anthranilic acid (AA) and 3-hydroxyanthranilic acid (3-OHAA), respectively.</text>
</comment>
<evidence type="ECO:0000256" key="4">
    <source>
        <dbReference type="HAMAP-Rule" id="MF_03017"/>
    </source>
</evidence>
<feature type="binding site" evidence="4">
    <location>
        <begin position="138"/>
        <end position="141"/>
    </location>
    <ligand>
        <name>pyridoxal 5'-phosphate</name>
        <dbReference type="ChEBI" id="CHEBI:597326"/>
    </ligand>
</feature>
<feature type="binding site" evidence="4">
    <location>
        <position position="305"/>
    </location>
    <ligand>
        <name>pyridoxal 5'-phosphate</name>
        <dbReference type="ChEBI" id="CHEBI:597326"/>
    </ligand>
</feature>
<comment type="cofactor">
    <cofactor evidence="4 5">
        <name>pyridoxal 5'-phosphate</name>
        <dbReference type="ChEBI" id="CHEBI:597326"/>
    </cofactor>
</comment>
<proteinExistence type="inferred from homology"/>
<keyword evidence="1 4" id="KW-0662">Pyridine nucleotide biosynthesis</keyword>
<feature type="domain" description="Aminotransferase class V" evidence="6">
    <location>
        <begin position="88"/>
        <end position="356"/>
    </location>
</feature>
<dbReference type="EC" id="3.7.1.3" evidence="4 5"/>
<dbReference type="GO" id="GO:0005737">
    <property type="term" value="C:cytoplasm"/>
    <property type="evidence" value="ECO:0007669"/>
    <property type="project" value="UniProtKB-SubCell"/>
</dbReference>
<evidence type="ECO:0000313" key="7">
    <source>
        <dbReference type="EMBL" id="TFL07657.1"/>
    </source>
</evidence>
<evidence type="ECO:0000256" key="5">
    <source>
        <dbReference type="PIRNR" id="PIRNR038800"/>
    </source>
</evidence>
<dbReference type="GO" id="GO:0034354">
    <property type="term" value="P:'de novo' NAD+ biosynthetic process from L-tryptophan"/>
    <property type="evidence" value="ECO:0007669"/>
    <property type="project" value="UniProtKB-UniRule"/>
</dbReference>
<dbReference type="PANTHER" id="PTHR14084">
    <property type="entry name" value="KYNURENINASE"/>
    <property type="match status" value="1"/>
</dbReference>
<dbReference type="STRING" id="1884261.A0A5C3R1Z4"/>
<dbReference type="GO" id="GO:0030170">
    <property type="term" value="F:pyridoxal phosphate binding"/>
    <property type="evidence" value="ECO:0007669"/>
    <property type="project" value="UniProtKB-UniRule"/>
</dbReference>
<keyword evidence="4 5" id="KW-0963">Cytoplasm</keyword>
<dbReference type="GO" id="GO:0043420">
    <property type="term" value="P:anthranilate metabolic process"/>
    <property type="evidence" value="ECO:0007669"/>
    <property type="project" value="UniProtKB-UniRule"/>
</dbReference>
<comment type="pathway">
    <text evidence="4 5">Cofactor biosynthesis; NAD(+) biosynthesis; quinolinate from L-kynurenine: step 2/3.</text>
</comment>
<protein>
    <recommendedName>
        <fullName evidence="4 5">Kynureninase</fullName>
        <ecNumber evidence="4 5">3.7.1.3</ecNumber>
    </recommendedName>
    <alternativeName>
        <fullName evidence="4">Biosynthesis of nicotinic acid protein 5</fullName>
    </alternativeName>
    <alternativeName>
        <fullName evidence="4">L-kynurenine hydrolase</fullName>
    </alternativeName>
</protein>
<feature type="binding site" evidence="4">
    <location>
        <position position="111"/>
    </location>
    <ligand>
        <name>pyridoxal 5'-phosphate</name>
        <dbReference type="ChEBI" id="CHEBI:597326"/>
    </ligand>
</feature>
<dbReference type="InterPro" id="IPR015421">
    <property type="entry name" value="PyrdxlP-dep_Trfase_major"/>
</dbReference>
<name>A0A5C3R1Z4_9AGAR</name>
<dbReference type="Pfam" id="PF00266">
    <property type="entry name" value="Aminotran_5"/>
    <property type="match status" value="1"/>
</dbReference>
<dbReference type="GO" id="GO:0019805">
    <property type="term" value="P:quinolinate biosynthetic process"/>
    <property type="evidence" value="ECO:0007669"/>
    <property type="project" value="UniProtKB-UniRule"/>
</dbReference>
<dbReference type="InterPro" id="IPR015422">
    <property type="entry name" value="PyrdxlP-dep_Trfase_small"/>
</dbReference>
<accession>A0A5C3R1Z4</accession>
<dbReference type="FunFam" id="3.40.640.10:FF:000031">
    <property type="entry name" value="Kynureninase"/>
    <property type="match status" value="1"/>
</dbReference>
<dbReference type="GO" id="GO:0019441">
    <property type="term" value="P:L-tryptophan catabolic process to kynurenine"/>
    <property type="evidence" value="ECO:0007669"/>
    <property type="project" value="TreeGrafter"/>
</dbReference>
<comment type="pathway">
    <text evidence="4 5">Amino-acid degradation; L-kynurenine degradation; L-alanine and anthranilate from L-kynurenine: step 1/1.</text>
</comment>
<evidence type="ECO:0000256" key="2">
    <source>
        <dbReference type="ARBA" id="ARBA00022801"/>
    </source>
</evidence>
<gene>
    <name evidence="4" type="primary">BNA5</name>
    <name evidence="7" type="ORF">BDV98DRAFT_652565</name>
</gene>
<feature type="binding site" evidence="4">
    <location>
        <position position="223"/>
    </location>
    <ligand>
        <name>pyridoxal 5'-phosphate</name>
        <dbReference type="ChEBI" id="CHEBI:597326"/>
    </ligand>
</feature>
<dbReference type="GO" id="GO:0097053">
    <property type="term" value="P:L-kynurenine catabolic process"/>
    <property type="evidence" value="ECO:0007669"/>
    <property type="project" value="UniProtKB-UniRule"/>
</dbReference>
<dbReference type="InterPro" id="IPR000192">
    <property type="entry name" value="Aminotrans_V_dom"/>
</dbReference>
<comment type="similarity">
    <text evidence="4 5">Belongs to the kynureninase family.</text>
</comment>
<dbReference type="PANTHER" id="PTHR14084:SF0">
    <property type="entry name" value="KYNURENINASE"/>
    <property type="match status" value="1"/>
</dbReference>
<dbReference type="GO" id="GO:0030429">
    <property type="term" value="F:kynureninase activity"/>
    <property type="evidence" value="ECO:0007669"/>
    <property type="project" value="UniProtKB-UniRule"/>
</dbReference>
<dbReference type="PIRSF" id="PIRSF038800">
    <property type="entry name" value="KYNU"/>
    <property type="match status" value="1"/>
</dbReference>
<dbReference type="Gene3D" id="3.40.640.10">
    <property type="entry name" value="Type I PLP-dependent aspartate aminotransferase-like (Major domain)"/>
    <property type="match status" value="1"/>
</dbReference>
<feature type="binding site" evidence="4">
    <location>
        <position position="194"/>
    </location>
    <ligand>
        <name>pyridoxal 5'-phosphate</name>
        <dbReference type="ChEBI" id="CHEBI:597326"/>
    </ligand>
</feature>
<keyword evidence="8" id="KW-1185">Reference proteome</keyword>
<evidence type="ECO:0000256" key="3">
    <source>
        <dbReference type="ARBA" id="ARBA00022898"/>
    </source>
</evidence>
<dbReference type="InterPro" id="IPR010111">
    <property type="entry name" value="Kynureninase"/>
</dbReference>
<dbReference type="Gene3D" id="3.90.1150.10">
    <property type="entry name" value="Aspartate Aminotransferase, domain 1"/>
    <property type="match status" value="1"/>
</dbReference>
<dbReference type="EMBL" id="ML178814">
    <property type="protein sequence ID" value="TFL07657.1"/>
    <property type="molecule type" value="Genomic_DNA"/>
</dbReference>
<keyword evidence="2 4" id="KW-0378">Hydrolase</keyword>
<dbReference type="OrthoDB" id="5978656at2759"/>
<evidence type="ECO:0000256" key="1">
    <source>
        <dbReference type="ARBA" id="ARBA00022642"/>
    </source>
</evidence>
<dbReference type="InterPro" id="IPR015424">
    <property type="entry name" value="PyrdxlP-dep_Trfase"/>
</dbReference>
<feature type="binding site" evidence="4">
    <location>
        <position position="248"/>
    </location>
    <ligand>
        <name>pyridoxal 5'-phosphate</name>
        <dbReference type="ChEBI" id="CHEBI:597326"/>
    </ligand>
</feature>
<reference evidence="7 8" key="1">
    <citation type="journal article" date="2019" name="Nat. Ecol. Evol.">
        <title>Megaphylogeny resolves global patterns of mushroom evolution.</title>
        <authorList>
            <person name="Varga T."/>
            <person name="Krizsan K."/>
            <person name="Foldi C."/>
            <person name="Dima B."/>
            <person name="Sanchez-Garcia M."/>
            <person name="Sanchez-Ramirez S."/>
            <person name="Szollosi G.J."/>
            <person name="Szarkandi J.G."/>
            <person name="Papp V."/>
            <person name="Albert L."/>
            <person name="Andreopoulos W."/>
            <person name="Angelini C."/>
            <person name="Antonin V."/>
            <person name="Barry K.W."/>
            <person name="Bougher N.L."/>
            <person name="Buchanan P."/>
            <person name="Buyck B."/>
            <person name="Bense V."/>
            <person name="Catcheside P."/>
            <person name="Chovatia M."/>
            <person name="Cooper J."/>
            <person name="Damon W."/>
            <person name="Desjardin D."/>
            <person name="Finy P."/>
            <person name="Geml J."/>
            <person name="Haridas S."/>
            <person name="Hughes K."/>
            <person name="Justo A."/>
            <person name="Karasinski D."/>
            <person name="Kautmanova I."/>
            <person name="Kiss B."/>
            <person name="Kocsube S."/>
            <person name="Kotiranta H."/>
            <person name="LaButti K.M."/>
            <person name="Lechner B.E."/>
            <person name="Liimatainen K."/>
            <person name="Lipzen A."/>
            <person name="Lukacs Z."/>
            <person name="Mihaltcheva S."/>
            <person name="Morgado L.N."/>
            <person name="Niskanen T."/>
            <person name="Noordeloos M.E."/>
            <person name="Ohm R.A."/>
            <person name="Ortiz-Santana B."/>
            <person name="Ovrebo C."/>
            <person name="Racz N."/>
            <person name="Riley R."/>
            <person name="Savchenko A."/>
            <person name="Shiryaev A."/>
            <person name="Soop K."/>
            <person name="Spirin V."/>
            <person name="Szebenyi C."/>
            <person name="Tomsovsky M."/>
            <person name="Tulloss R.E."/>
            <person name="Uehling J."/>
            <person name="Grigoriev I.V."/>
            <person name="Vagvolgyi C."/>
            <person name="Papp T."/>
            <person name="Martin F.M."/>
            <person name="Miettinen O."/>
            <person name="Hibbett D.S."/>
            <person name="Nagy L.G."/>
        </authorList>
    </citation>
    <scope>NUCLEOTIDE SEQUENCE [LARGE SCALE GENOMIC DNA]</scope>
    <source>
        <strain evidence="7 8">CBS 309.79</strain>
    </source>
</reference>
<evidence type="ECO:0000313" key="8">
    <source>
        <dbReference type="Proteomes" id="UP000305067"/>
    </source>
</evidence>
<dbReference type="HAMAP" id="MF_01970">
    <property type="entry name" value="Kynureninase"/>
    <property type="match status" value="1"/>
</dbReference>
<feature type="binding site" evidence="4">
    <location>
        <position position="226"/>
    </location>
    <ligand>
        <name>pyridoxal 5'-phosphate</name>
        <dbReference type="ChEBI" id="CHEBI:597326"/>
    </ligand>
</feature>
<dbReference type="Pfam" id="PF22580">
    <property type="entry name" value="KYNU_C"/>
    <property type="match status" value="1"/>
</dbReference>
<dbReference type="NCBIfam" id="TIGR01814">
    <property type="entry name" value="kynureninase"/>
    <property type="match status" value="1"/>
</dbReference>
<feature type="binding site" evidence="4">
    <location>
        <position position="277"/>
    </location>
    <ligand>
        <name>pyridoxal 5'-phosphate</name>
        <dbReference type="ChEBI" id="CHEBI:597326"/>
    </ligand>
</feature>
<feature type="modified residue" description="N6-(pyridoxal phosphate)lysine" evidence="4">
    <location>
        <position position="249"/>
    </location>
</feature>
<keyword evidence="3 4" id="KW-0663">Pyridoxal phosphate</keyword>
<comment type="catalytic activity">
    <reaction evidence="4 5">
        <text>L-kynurenine + H2O = anthranilate + L-alanine + H(+)</text>
        <dbReference type="Rhea" id="RHEA:16813"/>
        <dbReference type="ChEBI" id="CHEBI:15377"/>
        <dbReference type="ChEBI" id="CHEBI:15378"/>
        <dbReference type="ChEBI" id="CHEBI:16567"/>
        <dbReference type="ChEBI" id="CHEBI:57959"/>
        <dbReference type="ChEBI" id="CHEBI:57972"/>
        <dbReference type="EC" id="3.7.1.3"/>
    </reaction>
</comment>
<evidence type="ECO:0000259" key="6">
    <source>
        <dbReference type="Pfam" id="PF00266"/>
    </source>
</evidence>
<dbReference type="Proteomes" id="UP000305067">
    <property type="component" value="Unassembled WGS sequence"/>
</dbReference>
<feature type="binding site" evidence="4">
    <location>
        <position position="110"/>
    </location>
    <ligand>
        <name>pyridoxal 5'-phosphate</name>
        <dbReference type="ChEBI" id="CHEBI:597326"/>
    </ligand>
</feature>
<organism evidence="7 8">
    <name type="scientific">Pterulicium gracile</name>
    <dbReference type="NCBI Taxonomy" id="1884261"/>
    <lineage>
        <taxon>Eukaryota</taxon>
        <taxon>Fungi</taxon>
        <taxon>Dikarya</taxon>
        <taxon>Basidiomycota</taxon>
        <taxon>Agaricomycotina</taxon>
        <taxon>Agaricomycetes</taxon>
        <taxon>Agaricomycetidae</taxon>
        <taxon>Agaricales</taxon>
        <taxon>Pleurotineae</taxon>
        <taxon>Pterulaceae</taxon>
        <taxon>Pterulicium</taxon>
    </lineage>
</organism>
<sequence>MSSQSNHDDLYKPLSDQFILPTNRTIEATRQSDDVADKPCAYLCGNSLGPLSTRSEQHLKEQIDIWRQKAVDGHFTSEKGTWVKITDRVHPHLAAIVGADEYEVCCMGTLTTNLHLMMSSFYKPTSTRYKILCEVRAFPSDQYAFASQAAAHGFDPKDAVLELSPREGEHTLRPEDILSVIEKEGSSIALVLFSGVQYYTGQVFDMKTITRKAKDQGCMVGWDLAHAVGNVPLELHNWDVDFAVWCTYKYLNSGPGGIAGLFVHNKYDDVDPKFTGWWGNDLSTRFQMGPRFQRSKGAHGYQQSNPSVLDIVALLGSLELLSEVGGIPATRARSIHLTRILESKLKASKYFVPVSKAPSESQAKREKPGFTIITPEKEEERGAQLSLVFFPQEIMMPVFKYLGSWGVVGDKRMPAVIRLSPAPLYNTLYDVEAAVKYLEEAFESL</sequence>
<dbReference type="AlphaFoldDB" id="A0A5C3R1Z4"/>
<comment type="catalytic activity">
    <reaction evidence="5">
        <text>3-hydroxy-L-kynurenine + H2O = 3-hydroxyanthranilate + L-alanine + H(+)</text>
        <dbReference type="Rhea" id="RHEA:25143"/>
        <dbReference type="ChEBI" id="CHEBI:15377"/>
        <dbReference type="ChEBI" id="CHEBI:15378"/>
        <dbReference type="ChEBI" id="CHEBI:36559"/>
        <dbReference type="ChEBI" id="CHEBI:57972"/>
        <dbReference type="ChEBI" id="CHEBI:58125"/>
        <dbReference type="EC" id="3.7.1.3"/>
    </reaction>
</comment>
<dbReference type="UniPathway" id="UPA00334">
    <property type="reaction ID" value="UER00455"/>
</dbReference>
<dbReference type="SUPFAM" id="SSF53383">
    <property type="entry name" value="PLP-dependent transferases"/>
    <property type="match status" value="1"/>
</dbReference>
<comment type="subcellular location">
    <subcellularLocation>
        <location evidence="4 5">Cytoplasm</location>
    </subcellularLocation>
</comment>